<evidence type="ECO:0000313" key="4">
    <source>
        <dbReference type="Proteomes" id="UP000326198"/>
    </source>
</evidence>
<dbReference type="AlphaFoldDB" id="A0A5N7AR10"/>
<reference evidence="3 4" key="1">
    <citation type="submission" date="2019-04" db="EMBL/GenBank/DDBJ databases">
        <title>Friends and foes A comparative genomics studyof 23 Aspergillus species from section Flavi.</title>
        <authorList>
            <consortium name="DOE Joint Genome Institute"/>
            <person name="Kjaerbolling I."/>
            <person name="Vesth T."/>
            <person name="Frisvad J.C."/>
            <person name="Nybo J.L."/>
            <person name="Theobald S."/>
            <person name="Kildgaard S."/>
            <person name="Isbrandt T."/>
            <person name="Kuo A."/>
            <person name="Sato A."/>
            <person name="Lyhne E.K."/>
            <person name="Kogle M.E."/>
            <person name="Wiebenga A."/>
            <person name="Kun R.S."/>
            <person name="Lubbers R.J."/>
            <person name="Makela M.R."/>
            <person name="Barry K."/>
            <person name="Chovatia M."/>
            <person name="Clum A."/>
            <person name="Daum C."/>
            <person name="Haridas S."/>
            <person name="He G."/>
            <person name="LaButti K."/>
            <person name="Lipzen A."/>
            <person name="Mondo S."/>
            <person name="Riley R."/>
            <person name="Salamov A."/>
            <person name="Simmons B.A."/>
            <person name="Magnuson J.K."/>
            <person name="Henrissat B."/>
            <person name="Mortensen U.H."/>
            <person name="Larsen T.O."/>
            <person name="Devries R.P."/>
            <person name="Grigoriev I.V."/>
            <person name="Machida M."/>
            <person name="Baker S.E."/>
            <person name="Andersen M.R."/>
        </authorList>
    </citation>
    <scope>NUCLEOTIDE SEQUENCE [LARGE SCALE GENOMIC DNA]</scope>
    <source>
        <strain evidence="3 4">IBT 29228</strain>
    </source>
</reference>
<feature type="transmembrane region" description="Helical" evidence="2">
    <location>
        <begin position="27"/>
        <end position="53"/>
    </location>
</feature>
<keyword evidence="2" id="KW-0472">Membrane</keyword>
<feature type="transmembrane region" description="Helical" evidence="2">
    <location>
        <begin position="438"/>
        <end position="460"/>
    </location>
</feature>
<evidence type="ECO:0000256" key="2">
    <source>
        <dbReference type="SAM" id="Phobius"/>
    </source>
</evidence>
<feature type="region of interest" description="Disordered" evidence="1">
    <location>
        <begin position="298"/>
        <end position="318"/>
    </location>
</feature>
<protein>
    <submittedName>
        <fullName evidence="3">Uncharacterized protein</fullName>
    </submittedName>
</protein>
<accession>A0A5N7AR10</accession>
<name>A0A5N7AR10_9EURO</name>
<evidence type="ECO:0000313" key="3">
    <source>
        <dbReference type="EMBL" id="KAE8371190.1"/>
    </source>
</evidence>
<evidence type="ECO:0000256" key="1">
    <source>
        <dbReference type="SAM" id="MobiDB-lite"/>
    </source>
</evidence>
<keyword evidence="4" id="KW-1185">Reference proteome</keyword>
<keyword evidence="2" id="KW-0812">Transmembrane</keyword>
<dbReference type="OrthoDB" id="3692311at2759"/>
<gene>
    <name evidence="3" type="ORF">BDV26DRAFT_299019</name>
</gene>
<dbReference type="Proteomes" id="UP000326198">
    <property type="component" value="Unassembled WGS sequence"/>
</dbReference>
<sequence>MRNYALWRAEHCVPLGLLEQLLGSTSFGAAVSSIIAIRQVGFLTAGVMLLWAISPIGGQSILRTLSTTSSTVPGNHSVSFLNPNTSSGFGGTSMLSSTGPAIEAIYTASLLGTEGVRKSPQDSWGFPKIPVLDDLPLNKTASGSNPWRDCHQGNKTVYSSLVGLVVQGIPSDQNSEFPVESSYFDLDCRAVALNIAQNMVFSKMGEKALYHNATSLFHSLAGYPNAMTTAYSSFFIDTSYNFTASPPTQSNLNLWFGAKEGGKHGMTNVSLFNCTMSTIRVESWIMCQNGSCAVDRMRKSEKDTRPSSLTPFNDPDPNGDNWVSLNNLITQFPWAAGVMRPDQPSLTDSYIYGDPSLFDTQQWFHDWSTVSEKDVSSRLRALFNTYWQAALAPFTIASVSPFDKVNMSSPNVQGKAALFNMTTATTAKPVTVYSVSRGWAAVFFISTILLEICAIASIVLKSVTTAPDILGYVSSMTRDNPYIQLPAGGSFLSGPDRARSLQHLPVQIVDVRIGEETGYIALASTQSASHQYNKLNRRREYL</sequence>
<keyword evidence="2" id="KW-1133">Transmembrane helix</keyword>
<organism evidence="3 4">
    <name type="scientific">Aspergillus bertholletiae</name>
    <dbReference type="NCBI Taxonomy" id="1226010"/>
    <lineage>
        <taxon>Eukaryota</taxon>
        <taxon>Fungi</taxon>
        <taxon>Dikarya</taxon>
        <taxon>Ascomycota</taxon>
        <taxon>Pezizomycotina</taxon>
        <taxon>Eurotiomycetes</taxon>
        <taxon>Eurotiomycetidae</taxon>
        <taxon>Eurotiales</taxon>
        <taxon>Aspergillaceae</taxon>
        <taxon>Aspergillus</taxon>
        <taxon>Aspergillus subgen. Circumdati</taxon>
    </lineage>
</organism>
<dbReference type="EMBL" id="ML736458">
    <property type="protein sequence ID" value="KAE8371190.1"/>
    <property type="molecule type" value="Genomic_DNA"/>
</dbReference>
<proteinExistence type="predicted"/>